<proteinExistence type="predicted"/>
<name>A0A5B3GNF3_9BACT</name>
<dbReference type="EMBL" id="VVXJ01000017">
    <property type="protein sequence ID" value="KAA2375308.1"/>
    <property type="molecule type" value="Genomic_DNA"/>
</dbReference>
<gene>
    <name evidence="1" type="ORF">F2Y07_08690</name>
</gene>
<accession>A0A5B3GNF3</accession>
<evidence type="ECO:0000313" key="1">
    <source>
        <dbReference type="EMBL" id="KAA2375308.1"/>
    </source>
</evidence>
<dbReference type="AlphaFoldDB" id="A0A5B3GNF3"/>
<organism evidence="1 2">
    <name type="scientific">Alistipes shahii</name>
    <dbReference type="NCBI Taxonomy" id="328814"/>
    <lineage>
        <taxon>Bacteria</taxon>
        <taxon>Pseudomonadati</taxon>
        <taxon>Bacteroidota</taxon>
        <taxon>Bacteroidia</taxon>
        <taxon>Bacteroidales</taxon>
        <taxon>Rikenellaceae</taxon>
        <taxon>Alistipes</taxon>
    </lineage>
</organism>
<evidence type="ECO:0000313" key="2">
    <source>
        <dbReference type="Proteomes" id="UP000322658"/>
    </source>
</evidence>
<dbReference type="InterPro" id="IPR009078">
    <property type="entry name" value="Ferritin-like_SF"/>
</dbReference>
<dbReference type="CDD" id="cd00350">
    <property type="entry name" value="rubredoxin_like"/>
    <property type="match status" value="1"/>
</dbReference>
<dbReference type="Proteomes" id="UP000322658">
    <property type="component" value="Unassembled WGS sequence"/>
</dbReference>
<dbReference type="RefSeq" id="WP_022061237.1">
    <property type="nucleotide sequence ID" value="NZ_CATXTW010000023.1"/>
</dbReference>
<dbReference type="SUPFAM" id="SSF57802">
    <property type="entry name" value="Rubredoxin-like"/>
    <property type="match status" value="1"/>
</dbReference>
<reference evidence="1 2" key="1">
    <citation type="journal article" date="2019" name="Nat. Med.">
        <title>A library of human gut bacterial isolates paired with longitudinal multiomics data enables mechanistic microbiome research.</title>
        <authorList>
            <person name="Poyet M."/>
            <person name="Groussin M."/>
            <person name="Gibbons S.M."/>
            <person name="Avila-Pacheco J."/>
            <person name="Jiang X."/>
            <person name="Kearney S.M."/>
            <person name="Perrotta A.R."/>
            <person name="Berdy B."/>
            <person name="Zhao S."/>
            <person name="Lieberman T.D."/>
            <person name="Swanson P.K."/>
            <person name="Smith M."/>
            <person name="Roesemann S."/>
            <person name="Alexander J.E."/>
            <person name="Rich S.A."/>
            <person name="Livny J."/>
            <person name="Vlamakis H."/>
            <person name="Clish C."/>
            <person name="Bullock K."/>
            <person name="Deik A."/>
            <person name="Scott J."/>
            <person name="Pierce K.A."/>
            <person name="Xavier R.J."/>
            <person name="Alm E.J."/>
        </authorList>
    </citation>
    <scope>NUCLEOTIDE SEQUENCE [LARGE SCALE GENOMIC DNA]</scope>
    <source>
        <strain evidence="1 2">BIOML-A1</strain>
    </source>
</reference>
<sequence length="217" mass="24262">MKLRLGLILLLFAASAGILAWMYYAATREPRSPKGSPWAETLADLDACCRRKHVKSVQYDHFAGIAADEERHTAERLFRAMAFSERLQENNCATAILHLGGHYTPPGKIIIFGGTTDGNLERSVAYERQAHAGRSGADIRRAMERGNRYAARILTWASAGDMRNIALLERCRQEGRNAPDTGRFAVCPNCGNLYPSEYADWYCPACLTEGKRFVLFE</sequence>
<dbReference type="InterPro" id="IPR012347">
    <property type="entry name" value="Ferritin-like"/>
</dbReference>
<protein>
    <submittedName>
        <fullName evidence="1">Rubrerythrin family protein</fullName>
    </submittedName>
</protein>
<dbReference type="Gene3D" id="1.20.1260.10">
    <property type="match status" value="1"/>
</dbReference>
<dbReference type="SUPFAM" id="SSF47240">
    <property type="entry name" value="Ferritin-like"/>
    <property type="match status" value="1"/>
</dbReference>
<comment type="caution">
    <text evidence="1">The sequence shown here is derived from an EMBL/GenBank/DDBJ whole genome shotgun (WGS) entry which is preliminary data.</text>
</comment>